<dbReference type="AlphaFoldDB" id="A0A7C5REC1"/>
<proteinExistence type="predicted"/>
<name>A0A7C5REC1_9DEIN</name>
<comment type="caution">
    <text evidence="1">The sequence shown here is derived from an EMBL/GenBank/DDBJ whole genome shotgun (WGS) entry which is preliminary data.</text>
</comment>
<sequence length="180" mass="19190">MEKNGAGAVAVFGPRDLPGPQAAAFASRLRDRLRELRPSAVYVGGAEGADAAGFDVARAVGIPVVVFVPWKDGYRLFGRFRVSFGGSSVVKTGWGSIVAPPWPEDYWDVAVTVYPALRDREEGVRALMHRNVAVLKGLPPEFPPPTLAFYYGGGRGGPGTRHALAVAEYLRVPAVDLSLG</sequence>
<protein>
    <submittedName>
        <fullName evidence="1">Uncharacterized protein</fullName>
    </submittedName>
</protein>
<accession>A0A7C5REC1</accession>
<reference evidence="1" key="1">
    <citation type="journal article" date="2020" name="mSystems">
        <title>Genome- and Community-Level Interaction Insights into Carbon Utilization and Element Cycling Functions of Hydrothermarchaeota in Hydrothermal Sediment.</title>
        <authorList>
            <person name="Zhou Z."/>
            <person name="Liu Y."/>
            <person name="Xu W."/>
            <person name="Pan J."/>
            <person name="Luo Z.H."/>
            <person name="Li M."/>
        </authorList>
    </citation>
    <scope>NUCLEOTIDE SEQUENCE [LARGE SCALE GENOMIC DNA]</scope>
    <source>
        <strain evidence="1">SpSt-1071</strain>
    </source>
</reference>
<evidence type="ECO:0000313" key="1">
    <source>
        <dbReference type="EMBL" id="HHM67716.1"/>
    </source>
</evidence>
<dbReference type="EMBL" id="DRXE01000119">
    <property type="protein sequence ID" value="HHM67716.1"/>
    <property type="molecule type" value="Genomic_DNA"/>
</dbReference>
<gene>
    <name evidence="1" type="ORF">ENM28_03175</name>
</gene>
<organism evidence="1">
    <name type="scientific">Thermus caliditerrae</name>
    <dbReference type="NCBI Taxonomy" id="1330700"/>
    <lineage>
        <taxon>Bacteria</taxon>
        <taxon>Thermotogati</taxon>
        <taxon>Deinococcota</taxon>
        <taxon>Deinococci</taxon>
        <taxon>Thermales</taxon>
        <taxon>Thermaceae</taxon>
        <taxon>Thermus</taxon>
    </lineage>
</organism>